<evidence type="ECO:0008006" key="5">
    <source>
        <dbReference type="Google" id="ProtNLM"/>
    </source>
</evidence>
<reference evidence="3" key="1">
    <citation type="journal article" date="2014" name="Int. J. Syst. Evol. Microbiol.">
        <title>Complete genome sequence of Corynebacterium casei LMG S-19264T (=DSM 44701T), isolated from a smear-ripened cheese.</title>
        <authorList>
            <consortium name="US DOE Joint Genome Institute (JGI-PGF)"/>
            <person name="Walter F."/>
            <person name="Albersmeier A."/>
            <person name="Kalinowski J."/>
            <person name="Ruckert C."/>
        </authorList>
    </citation>
    <scope>NUCLEOTIDE SEQUENCE</scope>
    <source>
        <strain evidence="3">JCM 3131</strain>
    </source>
</reference>
<feature type="compositionally biased region" description="Low complexity" evidence="1">
    <location>
        <begin position="35"/>
        <end position="44"/>
    </location>
</feature>
<dbReference type="Proteomes" id="UP000620156">
    <property type="component" value="Unassembled WGS sequence"/>
</dbReference>
<evidence type="ECO:0000313" key="4">
    <source>
        <dbReference type="Proteomes" id="UP000620156"/>
    </source>
</evidence>
<keyword evidence="2" id="KW-0812">Transmembrane</keyword>
<feature type="compositionally biased region" description="Basic and acidic residues" evidence="1">
    <location>
        <begin position="11"/>
        <end position="28"/>
    </location>
</feature>
<evidence type="ECO:0000256" key="1">
    <source>
        <dbReference type="SAM" id="MobiDB-lite"/>
    </source>
</evidence>
<dbReference type="EMBL" id="BMQK01000015">
    <property type="protein sequence ID" value="GGQ77951.1"/>
    <property type="molecule type" value="Genomic_DNA"/>
</dbReference>
<name>A0A918EWG8_9ACTN</name>
<keyword evidence="2" id="KW-1133">Transmembrane helix</keyword>
<keyword evidence="4" id="KW-1185">Reference proteome</keyword>
<keyword evidence="2" id="KW-0472">Membrane</keyword>
<gene>
    <name evidence="3" type="ORF">GCM10010145_54700</name>
</gene>
<evidence type="ECO:0000256" key="2">
    <source>
        <dbReference type="SAM" id="Phobius"/>
    </source>
</evidence>
<proteinExistence type="predicted"/>
<feature type="transmembrane region" description="Helical" evidence="2">
    <location>
        <begin position="147"/>
        <end position="167"/>
    </location>
</feature>
<dbReference type="RefSeq" id="WP_308429836.1">
    <property type="nucleotide sequence ID" value="NZ_BMQK01000015.1"/>
</dbReference>
<reference evidence="3" key="2">
    <citation type="submission" date="2020-09" db="EMBL/GenBank/DDBJ databases">
        <authorList>
            <person name="Sun Q."/>
            <person name="Ohkuma M."/>
        </authorList>
    </citation>
    <scope>NUCLEOTIDE SEQUENCE</scope>
    <source>
        <strain evidence="3">JCM 3131</strain>
    </source>
</reference>
<protein>
    <recommendedName>
        <fullName evidence="5">Cytochrome C oxidase subunit I</fullName>
    </recommendedName>
</protein>
<accession>A0A918EWG8</accession>
<comment type="caution">
    <text evidence="3">The sequence shown here is derived from an EMBL/GenBank/DDBJ whole genome shotgun (WGS) entry which is preliminary data.</text>
</comment>
<feature type="region of interest" description="Disordered" evidence="1">
    <location>
        <begin position="1"/>
        <end position="46"/>
    </location>
</feature>
<organism evidence="3 4">
    <name type="scientific">Streptomyces ruber</name>
    <dbReference type="NCBI Taxonomy" id="83378"/>
    <lineage>
        <taxon>Bacteria</taxon>
        <taxon>Bacillati</taxon>
        <taxon>Actinomycetota</taxon>
        <taxon>Actinomycetes</taxon>
        <taxon>Kitasatosporales</taxon>
        <taxon>Streptomycetaceae</taxon>
        <taxon>Streptomyces</taxon>
    </lineage>
</organism>
<sequence>MTGDRPGVPPHGDRRDPSPDAPSGDRRRTGPPPGRYGAPPAATPVTVRDLYGPSSAEQAAVLVNEVEGHLLARAERDRARREAEALCARLPWLTGAQAEDVRRHYTEQRLDLTRELLRATVARAEELRGEYEARYATLRRGLLKRHAACASAVLVCAVTAVTALSVLRR</sequence>
<dbReference type="AlphaFoldDB" id="A0A918EWG8"/>
<evidence type="ECO:0000313" key="3">
    <source>
        <dbReference type="EMBL" id="GGQ77951.1"/>
    </source>
</evidence>